<dbReference type="AlphaFoldDB" id="A0A1C2DS64"/>
<dbReference type="InterPro" id="IPR049718">
    <property type="entry name" value="AKO59007-like"/>
</dbReference>
<keyword evidence="2" id="KW-1185">Reference proteome</keyword>
<evidence type="ECO:0008006" key="3">
    <source>
        <dbReference type="Google" id="ProtNLM"/>
    </source>
</evidence>
<name>A0A1C2DS64_9HYPH</name>
<dbReference type="STRING" id="1566387.QV13_12760"/>
<protein>
    <recommendedName>
        <fullName evidence="3">Capsid protein</fullName>
    </recommendedName>
</protein>
<organism evidence="1 2">
    <name type="scientific">Mesorhizobium hungaricum</name>
    <dbReference type="NCBI Taxonomy" id="1566387"/>
    <lineage>
        <taxon>Bacteria</taxon>
        <taxon>Pseudomonadati</taxon>
        <taxon>Pseudomonadota</taxon>
        <taxon>Alphaproteobacteria</taxon>
        <taxon>Hyphomicrobiales</taxon>
        <taxon>Phyllobacteriaceae</taxon>
        <taxon>Mesorhizobium</taxon>
    </lineage>
</organism>
<dbReference type="RefSeq" id="WP_065997889.1">
    <property type="nucleotide sequence ID" value="NZ_MDEO01000032.1"/>
</dbReference>
<sequence length="336" mass="36777">MAIVTDRQYRQLLTAAVAKRSKVVQDIVYKTTPLTRILKDSGRIRSKRAGGPELRIPIEFDKLDATWFTGYDKVPITPKELLNSAVFNWSRVVSMFSLNGTELLYTSGEEEQIDLMEFYLKAAEKSLKEEWESSLVGDGTGSGGRQMVGLGGAVPIVTNSGTYGGIDRANVPNWRTTYYDVTAGDVSGFTAWDSTTARPIMEKVALARSRNNMYPNLWVMDANSYSAVSASMVAHQRITTQRAANLGFESLGVWTPAGLVDVVAAGGIGNVMPSNTIFALNPDGMGIYSFPNQEFVPFHPGEGIRPINQDAYAQGIVWSGQFVVENPLSQVRIKTA</sequence>
<reference evidence="1 2" key="1">
    <citation type="submission" date="2016-08" db="EMBL/GenBank/DDBJ databases">
        <title>Whole genome sequence of Mesorhizobium sp. strain UASWS1009 isolated from industrial sewage.</title>
        <authorList>
            <person name="Crovadore J."/>
            <person name="Calmin G."/>
            <person name="Chablais R."/>
            <person name="Cochard B."/>
            <person name="Lefort F."/>
        </authorList>
    </citation>
    <scope>NUCLEOTIDE SEQUENCE [LARGE SCALE GENOMIC DNA]</scope>
    <source>
        <strain evidence="1 2">UASWS1009</strain>
    </source>
</reference>
<dbReference type="NCBIfam" id="NF033394">
    <property type="entry name" value="capsid_maj_Podo"/>
    <property type="match status" value="1"/>
</dbReference>
<gene>
    <name evidence="1" type="ORF">QV13_12760</name>
</gene>
<comment type="caution">
    <text evidence="1">The sequence shown here is derived from an EMBL/GenBank/DDBJ whole genome shotgun (WGS) entry which is preliminary data.</text>
</comment>
<accession>A0A1C2DS64</accession>
<evidence type="ECO:0000313" key="1">
    <source>
        <dbReference type="EMBL" id="OCX17621.1"/>
    </source>
</evidence>
<proteinExistence type="predicted"/>
<dbReference type="EMBL" id="MDEO01000032">
    <property type="protein sequence ID" value="OCX17621.1"/>
    <property type="molecule type" value="Genomic_DNA"/>
</dbReference>
<evidence type="ECO:0000313" key="2">
    <source>
        <dbReference type="Proteomes" id="UP000094412"/>
    </source>
</evidence>
<dbReference type="OrthoDB" id="7220886at2"/>
<dbReference type="Proteomes" id="UP000094412">
    <property type="component" value="Unassembled WGS sequence"/>
</dbReference>